<keyword evidence="3" id="KW-0472">Membrane</keyword>
<evidence type="ECO:0000256" key="2">
    <source>
        <dbReference type="ARBA" id="ARBA00035010"/>
    </source>
</evidence>
<dbReference type="Pfam" id="PF06597">
    <property type="entry name" value="Clostridium_P47"/>
    <property type="match status" value="1"/>
</dbReference>
<dbReference type="OrthoDB" id="2082394at2"/>
<evidence type="ECO:0000313" key="5">
    <source>
        <dbReference type="EMBL" id="SFD29443.1"/>
    </source>
</evidence>
<dbReference type="AlphaFoldDB" id="A0A1I1RCY6"/>
<dbReference type="Proteomes" id="UP000182192">
    <property type="component" value="Unassembled WGS sequence"/>
</dbReference>
<feature type="transmembrane region" description="Helical" evidence="3">
    <location>
        <begin position="381"/>
        <end position="397"/>
    </location>
</feature>
<feature type="domain" description="Protein OrfX2/OrfX3/P47" evidence="4">
    <location>
        <begin position="6"/>
        <end position="469"/>
    </location>
</feature>
<comment type="similarity">
    <text evidence="2">Belongs to the TULIP P47 family.</text>
</comment>
<reference evidence="5 6" key="1">
    <citation type="submission" date="2016-10" db="EMBL/GenBank/DDBJ databases">
        <authorList>
            <person name="de Groot N.N."/>
        </authorList>
    </citation>
    <scope>NUCLEOTIDE SEQUENCE [LARGE SCALE GENOMIC DNA]</scope>
    <source>
        <strain evidence="5 6">AR67</strain>
    </source>
</reference>
<keyword evidence="3" id="KW-1133">Transmembrane helix</keyword>
<name>A0A1I1RCY6_RUMAL</name>
<accession>A0A1I1RCY6</accession>
<keyword evidence="3" id="KW-0812">Transmembrane</keyword>
<organism evidence="5 6">
    <name type="scientific">Ruminococcus albus</name>
    <dbReference type="NCBI Taxonomy" id="1264"/>
    <lineage>
        <taxon>Bacteria</taxon>
        <taxon>Bacillati</taxon>
        <taxon>Bacillota</taxon>
        <taxon>Clostridia</taxon>
        <taxon>Eubacteriales</taxon>
        <taxon>Oscillospiraceae</taxon>
        <taxon>Ruminococcus</taxon>
    </lineage>
</organism>
<protein>
    <submittedName>
        <fullName evidence="5">p-47 protein</fullName>
    </submittedName>
</protein>
<feature type="transmembrane region" description="Helical" evidence="3">
    <location>
        <begin position="403"/>
        <end position="420"/>
    </location>
</feature>
<evidence type="ECO:0000313" key="6">
    <source>
        <dbReference type="Proteomes" id="UP000182192"/>
    </source>
</evidence>
<dbReference type="InterPro" id="IPR010567">
    <property type="entry name" value="OrfX2/OrfX3/P47"/>
</dbReference>
<evidence type="ECO:0000256" key="1">
    <source>
        <dbReference type="ARBA" id="ARBA00023026"/>
    </source>
</evidence>
<evidence type="ECO:0000259" key="4">
    <source>
        <dbReference type="Pfam" id="PF06597"/>
    </source>
</evidence>
<dbReference type="EMBL" id="FOKQ01000059">
    <property type="protein sequence ID" value="SFD29443.1"/>
    <property type="molecule type" value="Genomic_DNA"/>
</dbReference>
<gene>
    <name evidence="5" type="ORF">SAMN02910406_03597</name>
</gene>
<sequence>MNNTSTLNWDTVFAVPITSVNKAIKDMKSSPSSFSYSSEKSSISGNYSDWAITTGGDGGNIYMVIPITDLCGICSFGKFSCSSLKVIAEVKLEFIHSDEGDDYYDLVVKSSDGTSENPIISIKNIIPDEAFTGDAVEMVGEETVISVFSAFIDACLTANLYEFAHVFATVNLNDYIDKYDQWAWCKPSFVDYAYSECENDKSKSMLGVLCMTGGRTATAAQLQQIDPFVIPEKSNAGYLVSPARLLLDLMLPAFPIYWKNAKIDDFELIEKASTDTGKYQYVLALKENKSIRLDDVQNNGTSYTPYIKELSIDFDGTDLIFNSYTETDVGMGVTAWCRATHYYTIELSENQNGQTLIYKEIKPAETSNGTYSSAATMIEEALILLASVVITIILGLVTDGVGFFVGSVIIGCLTGIALTAPEMIDLVNSDTSPSIDLMINNLSNPIRWNASDVFRLDYAGINNGLQLGGDLLL</sequence>
<dbReference type="RefSeq" id="WP_074963337.1">
    <property type="nucleotide sequence ID" value="NZ_FOKQ01000059.1"/>
</dbReference>
<keyword evidence="1" id="KW-0843">Virulence</keyword>
<proteinExistence type="inferred from homology"/>
<evidence type="ECO:0000256" key="3">
    <source>
        <dbReference type="SAM" id="Phobius"/>
    </source>
</evidence>